<dbReference type="PROSITE" id="PS00599">
    <property type="entry name" value="AA_TRANSFER_CLASS_2"/>
    <property type="match status" value="1"/>
</dbReference>
<dbReference type="InterPro" id="IPR015421">
    <property type="entry name" value="PyrdxlP-dep_Trfase_major"/>
</dbReference>
<dbReference type="InterPro" id="IPR015422">
    <property type="entry name" value="PyrdxlP-dep_Trfase_small"/>
</dbReference>
<dbReference type="AlphaFoldDB" id="A0A3B0C9N9"/>
<evidence type="ECO:0000259" key="8">
    <source>
        <dbReference type="Pfam" id="PF00155"/>
    </source>
</evidence>
<keyword evidence="10" id="KW-1185">Reference proteome</keyword>
<reference evidence="9 10" key="1">
    <citation type="submission" date="2018-10" db="EMBL/GenBank/DDBJ databases">
        <title>Ulvibacterium marinum gen. nov., sp. nov., a novel marine bacterium of the family Flavobacteriaceae, isolated from a culture of the green alga Ulva prolifera.</title>
        <authorList>
            <person name="Zhang Z."/>
        </authorList>
    </citation>
    <scope>NUCLEOTIDE SEQUENCE [LARGE SCALE GENOMIC DNA]</scope>
    <source>
        <strain evidence="9 10">CCMM003</strain>
    </source>
</reference>
<dbReference type="GO" id="GO:0008483">
    <property type="term" value="F:transaminase activity"/>
    <property type="evidence" value="ECO:0007669"/>
    <property type="project" value="UniProtKB-KW"/>
</dbReference>
<dbReference type="OrthoDB" id="9813612at2"/>
<evidence type="ECO:0000256" key="1">
    <source>
        <dbReference type="ARBA" id="ARBA00001933"/>
    </source>
</evidence>
<organism evidence="9 10">
    <name type="scientific">Ulvibacterium marinum</name>
    <dbReference type="NCBI Taxonomy" id="2419782"/>
    <lineage>
        <taxon>Bacteria</taxon>
        <taxon>Pseudomonadati</taxon>
        <taxon>Bacteroidota</taxon>
        <taxon>Flavobacteriia</taxon>
        <taxon>Flavobacteriales</taxon>
        <taxon>Flavobacteriaceae</taxon>
        <taxon>Ulvibacterium</taxon>
    </lineage>
</organism>
<name>A0A3B0C9N9_9FLAO</name>
<evidence type="ECO:0000313" key="9">
    <source>
        <dbReference type="EMBL" id="RKN81308.1"/>
    </source>
</evidence>
<dbReference type="InterPro" id="IPR015424">
    <property type="entry name" value="PyrdxlP-dep_Trfase"/>
</dbReference>
<dbReference type="Gene3D" id="3.90.1150.10">
    <property type="entry name" value="Aspartate Aminotransferase, domain 1"/>
    <property type="match status" value="1"/>
</dbReference>
<dbReference type="RefSeq" id="WP_120711465.1">
    <property type="nucleotide sequence ID" value="NZ_RBCJ01000002.1"/>
</dbReference>
<dbReference type="GO" id="GO:0030170">
    <property type="term" value="F:pyridoxal phosphate binding"/>
    <property type="evidence" value="ECO:0007669"/>
    <property type="project" value="InterPro"/>
</dbReference>
<evidence type="ECO:0000256" key="2">
    <source>
        <dbReference type="ARBA" id="ARBA00005189"/>
    </source>
</evidence>
<dbReference type="PROSITE" id="PS51318">
    <property type="entry name" value="TAT"/>
    <property type="match status" value="1"/>
</dbReference>
<dbReference type="InterPro" id="IPR050106">
    <property type="entry name" value="HistidinolP_aminotransfase"/>
</dbReference>
<keyword evidence="4 9" id="KW-0032">Aminotransferase</keyword>
<dbReference type="InterPro" id="IPR004839">
    <property type="entry name" value="Aminotransferase_I/II_large"/>
</dbReference>
<dbReference type="EMBL" id="RBCJ01000002">
    <property type="protein sequence ID" value="RKN81308.1"/>
    <property type="molecule type" value="Genomic_DNA"/>
</dbReference>
<evidence type="ECO:0000256" key="6">
    <source>
        <dbReference type="ARBA" id="ARBA00022898"/>
    </source>
</evidence>
<dbReference type="Pfam" id="PF00155">
    <property type="entry name" value="Aminotran_1_2"/>
    <property type="match status" value="1"/>
</dbReference>
<gene>
    <name evidence="9" type="ORF">D7Z94_10245</name>
</gene>
<evidence type="ECO:0000256" key="7">
    <source>
        <dbReference type="RuleBase" id="RU003693"/>
    </source>
</evidence>
<dbReference type="CDD" id="cd00609">
    <property type="entry name" value="AAT_like"/>
    <property type="match status" value="1"/>
</dbReference>
<dbReference type="PANTHER" id="PTHR43643:SF3">
    <property type="entry name" value="HISTIDINOL-PHOSPHATE AMINOTRANSFERASE"/>
    <property type="match status" value="1"/>
</dbReference>
<accession>A0A3B0C9N9</accession>
<comment type="cofactor">
    <cofactor evidence="1 7">
        <name>pyridoxal 5'-phosphate</name>
        <dbReference type="ChEBI" id="CHEBI:597326"/>
    </cofactor>
</comment>
<dbReference type="InterPro" id="IPR006311">
    <property type="entry name" value="TAT_signal"/>
</dbReference>
<keyword evidence="6 7" id="KW-0663">Pyridoxal phosphate</keyword>
<feature type="domain" description="Aminotransferase class I/classII large" evidence="8">
    <location>
        <begin position="43"/>
        <end position="360"/>
    </location>
</feature>
<evidence type="ECO:0000313" key="10">
    <source>
        <dbReference type="Proteomes" id="UP000276603"/>
    </source>
</evidence>
<comment type="caution">
    <text evidence="9">The sequence shown here is derived from an EMBL/GenBank/DDBJ whole genome shotgun (WGS) entry which is preliminary data.</text>
</comment>
<dbReference type="Proteomes" id="UP000276603">
    <property type="component" value="Unassembled WGS sequence"/>
</dbReference>
<keyword evidence="5 9" id="KW-0808">Transferase</keyword>
<dbReference type="SUPFAM" id="SSF53383">
    <property type="entry name" value="PLP-dependent transferases"/>
    <property type="match status" value="1"/>
</dbReference>
<dbReference type="Gene3D" id="3.40.640.10">
    <property type="entry name" value="Type I PLP-dependent aspartate aminotransferase-like (Major domain)"/>
    <property type="match status" value="1"/>
</dbReference>
<dbReference type="PANTHER" id="PTHR43643">
    <property type="entry name" value="HISTIDINOL-PHOSPHATE AMINOTRANSFERASE 2"/>
    <property type="match status" value="1"/>
</dbReference>
<evidence type="ECO:0000256" key="3">
    <source>
        <dbReference type="ARBA" id="ARBA00007970"/>
    </source>
</evidence>
<comment type="pathway">
    <text evidence="2">Lipid metabolism.</text>
</comment>
<sequence>MRNLDRRNWLKTIGLSGGFALFSGLESWAVDFPNRPFPVDGPIRLNANENPYGPSNRVRETITSSLGEACRYPFRALSGLVNGIAKKEGVTRDHVVVTGGSTEGLRAAGLTYGIGNGEIIAADPTFHVMMQYAETFGARIHRVPVNDKMVHDLDTMAEKVNQKTKLIFICNPNNPTGTIVERNKLVDFCTSFDTRITLFVDEAYYDFITQADYPSMIDLVKKGRNVIVSKTFSKAYGLAGLRVGYLIARPDIATKLKASIMANTNILAIEAAKEALKDDDFYKFSLLKTEEAKRHIYDTLNDLELRYIPSHTNFVFFRTGRPIQSLISAMQKENVLIGRPFPPFLEWARISTGTLAETESFGRALKKVMI</sequence>
<dbReference type="InterPro" id="IPR001917">
    <property type="entry name" value="Aminotrans_II_pyridoxalP_BS"/>
</dbReference>
<evidence type="ECO:0000256" key="5">
    <source>
        <dbReference type="ARBA" id="ARBA00022679"/>
    </source>
</evidence>
<comment type="similarity">
    <text evidence="3">Belongs to the class-II pyridoxal-phosphate-dependent aminotransferase family. Histidinol-phosphate aminotransferase subfamily.</text>
</comment>
<evidence type="ECO:0000256" key="4">
    <source>
        <dbReference type="ARBA" id="ARBA00022576"/>
    </source>
</evidence>
<proteinExistence type="inferred from homology"/>
<protein>
    <submittedName>
        <fullName evidence="9">Histidinol-phosphate aminotransferase family protein</fullName>
    </submittedName>
</protein>